<protein>
    <recommendedName>
        <fullName evidence="3">DNA mismatch repair protein PMS1</fullName>
    </recommendedName>
</protein>
<dbReference type="SUPFAM" id="SSF55874">
    <property type="entry name" value="ATPase domain of HSP90 chaperone/DNA topoisomerase II/histidine kinase"/>
    <property type="match status" value="1"/>
</dbReference>
<dbReference type="SUPFAM" id="SSF54211">
    <property type="entry name" value="Ribosomal protein S5 domain 2-like"/>
    <property type="match status" value="1"/>
</dbReference>
<feature type="region of interest" description="Disordered" evidence="4">
    <location>
        <begin position="581"/>
        <end position="690"/>
    </location>
</feature>
<dbReference type="Gene3D" id="3.30.565.10">
    <property type="entry name" value="Histidine kinase-like ATPase, C-terminal domain"/>
    <property type="match status" value="1"/>
</dbReference>
<evidence type="ECO:0000313" key="7">
    <source>
        <dbReference type="EMBL" id="EXJ89066.1"/>
    </source>
</evidence>
<evidence type="ECO:0000313" key="8">
    <source>
        <dbReference type="Proteomes" id="UP000019478"/>
    </source>
</evidence>
<dbReference type="InterPro" id="IPR013507">
    <property type="entry name" value="DNA_mismatch_S5_2-like"/>
</dbReference>
<feature type="compositionally biased region" description="Low complexity" evidence="4">
    <location>
        <begin position="525"/>
        <end position="536"/>
    </location>
</feature>
<dbReference type="AlphaFoldDB" id="W9YII3"/>
<dbReference type="CDD" id="cd03484">
    <property type="entry name" value="MutL_Trans_hPMS_2_like"/>
    <property type="match status" value="1"/>
</dbReference>
<dbReference type="GeneID" id="19166263"/>
<dbReference type="InterPro" id="IPR042121">
    <property type="entry name" value="MutL_C_regsub"/>
</dbReference>
<dbReference type="GO" id="GO:0016887">
    <property type="term" value="F:ATP hydrolysis activity"/>
    <property type="evidence" value="ECO:0007669"/>
    <property type="project" value="InterPro"/>
</dbReference>
<dbReference type="CDD" id="cd16926">
    <property type="entry name" value="HATPase_MutL-MLH-PMS-like"/>
    <property type="match status" value="1"/>
</dbReference>
<evidence type="ECO:0000256" key="2">
    <source>
        <dbReference type="ARBA" id="ARBA00022763"/>
    </source>
</evidence>
<feature type="compositionally biased region" description="Polar residues" evidence="4">
    <location>
        <begin position="376"/>
        <end position="405"/>
    </location>
</feature>
<dbReference type="GO" id="GO:0030983">
    <property type="term" value="F:mismatched DNA binding"/>
    <property type="evidence" value="ECO:0007669"/>
    <property type="project" value="InterPro"/>
</dbReference>
<dbReference type="SUPFAM" id="SSF118116">
    <property type="entry name" value="DNA mismatch repair protein MutL"/>
    <property type="match status" value="1"/>
</dbReference>
<dbReference type="NCBIfam" id="TIGR00585">
    <property type="entry name" value="mutl"/>
    <property type="match status" value="1"/>
</dbReference>
<dbReference type="GO" id="GO:0000710">
    <property type="term" value="P:meiotic mismatch repair"/>
    <property type="evidence" value="ECO:0007669"/>
    <property type="project" value="UniProtKB-ARBA"/>
</dbReference>
<dbReference type="InterPro" id="IPR014762">
    <property type="entry name" value="DNA_mismatch_repair_CS"/>
</dbReference>
<reference evidence="7 8" key="1">
    <citation type="submission" date="2013-03" db="EMBL/GenBank/DDBJ databases">
        <title>The Genome Sequence of Capronia epimyces CBS 606.96.</title>
        <authorList>
            <consortium name="The Broad Institute Genomics Platform"/>
            <person name="Cuomo C."/>
            <person name="de Hoog S."/>
            <person name="Gorbushina A."/>
            <person name="Walker B."/>
            <person name="Young S.K."/>
            <person name="Zeng Q."/>
            <person name="Gargeya S."/>
            <person name="Fitzgerald M."/>
            <person name="Haas B."/>
            <person name="Abouelleil A."/>
            <person name="Allen A.W."/>
            <person name="Alvarado L."/>
            <person name="Arachchi H.M."/>
            <person name="Berlin A.M."/>
            <person name="Chapman S.B."/>
            <person name="Gainer-Dewar J."/>
            <person name="Goldberg J."/>
            <person name="Griggs A."/>
            <person name="Gujja S."/>
            <person name="Hansen M."/>
            <person name="Howarth C."/>
            <person name="Imamovic A."/>
            <person name="Ireland A."/>
            <person name="Larimer J."/>
            <person name="McCowan C."/>
            <person name="Murphy C."/>
            <person name="Pearson M."/>
            <person name="Poon T.W."/>
            <person name="Priest M."/>
            <person name="Roberts A."/>
            <person name="Saif S."/>
            <person name="Shea T."/>
            <person name="Sisk P."/>
            <person name="Sykes S."/>
            <person name="Wortman J."/>
            <person name="Nusbaum C."/>
            <person name="Birren B."/>
        </authorList>
    </citation>
    <scope>NUCLEOTIDE SEQUENCE [LARGE SCALE GENOMIC DNA]</scope>
    <source>
        <strain evidence="7 8">CBS 606.96</strain>
    </source>
</reference>
<evidence type="ECO:0000256" key="1">
    <source>
        <dbReference type="ARBA" id="ARBA00006082"/>
    </source>
</evidence>
<dbReference type="InterPro" id="IPR038973">
    <property type="entry name" value="MutL/Mlh/Pms-like"/>
</dbReference>
<feature type="compositionally biased region" description="Basic and acidic residues" evidence="4">
    <location>
        <begin position="597"/>
        <end position="607"/>
    </location>
</feature>
<gene>
    <name evidence="7" type="ORF">A1O3_02130</name>
</gene>
<feature type="domain" description="MutL C-terminal dimerisation" evidence="5">
    <location>
        <begin position="804"/>
        <end position="976"/>
    </location>
</feature>
<accession>W9YII3</accession>
<dbReference type="FunFam" id="3.30.565.10:FF:000014">
    <property type="entry name" value="Mismatch repair endonuclease pms1, putative"/>
    <property type="match status" value="1"/>
</dbReference>
<organism evidence="7 8">
    <name type="scientific">Capronia epimyces CBS 606.96</name>
    <dbReference type="NCBI Taxonomy" id="1182542"/>
    <lineage>
        <taxon>Eukaryota</taxon>
        <taxon>Fungi</taxon>
        <taxon>Dikarya</taxon>
        <taxon>Ascomycota</taxon>
        <taxon>Pezizomycotina</taxon>
        <taxon>Eurotiomycetes</taxon>
        <taxon>Chaetothyriomycetidae</taxon>
        <taxon>Chaetothyriales</taxon>
        <taxon>Herpotrichiellaceae</taxon>
        <taxon>Capronia</taxon>
    </lineage>
</organism>
<feature type="region of interest" description="Disordered" evidence="4">
    <location>
        <begin position="485"/>
        <end position="556"/>
    </location>
</feature>
<dbReference type="Pfam" id="PF13589">
    <property type="entry name" value="HATPase_c_3"/>
    <property type="match status" value="1"/>
</dbReference>
<dbReference type="FunFam" id="3.30.230.10:FF:000074">
    <property type="entry name" value="DNA mismatch repair protein (Pms1)"/>
    <property type="match status" value="1"/>
</dbReference>
<dbReference type="PANTHER" id="PTHR10073:SF52">
    <property type="entry name" value="MISMATCH REPAIR ENDONUCLEASE PMS2"/>
    <property type="match status" value="1"/>
</dbReference>
<dbReference type="eggNOG" id="KOG1978">
    <property type="taxonomic scope" value="Eukaryota"/>
</dbReference>
<dbReference type="Proteomes" id="UP000019478">
    <property type="component" value="Unassembled WGS sequence"/>
</dbReference>
<dbReference type="PROSITE" id="PS00058">
    <property type="entry name" value="DNA_MISMATCH_REPAIR_1"/>
    <property type="match status" value="1"/>
</dbReference>
<dbReference type="Pfam" id="PF08676">
    <property type="entry name" value="MutL_C"/>
    <property type="match status" value="1"/>
</dbReference>
<dbReference type="Gene3D" id="3.30.1540.20">
    <property type="entry name" value="MutL, C-terminal domain, dimerisation subdomain"/>
    <property type="match status" value="1"/>
</dbReference>
<dbReference type="InterPro" id="IPR037198">
    <property type="entry name" value="MutL_C_sf"/>
</dbReference>
<feature type="region of interest" description="Disordered" evidence="4">
    <location>
        <begin position="376"/>
        <end position="421"/>
    </location>
</feature>
<dbReference type="Gene3D" id="3.30.1370.100">
    <property type="entry name" value="MutL, C-terminal domain, regulatory subdomain"/>
    <property type="match status" value="1"/>
</dbReference>
<dbReference type="OrthoDB" id="10263226at2759"/>
<keyword evidence="2" id="KW-0227">DNA damage</keyword>
<dbReference type="STRING" id="1182542.W9YII3"/>
<name>W9YII3_9EURO</name>
<dbReference type="InterPro" id="IPR014721">
    <property type="entry name" value="Ribsml_uS5_D2-typ_fold_subgr"/>
</dbReference>
<dbReference type="EMBL" id="AMGY01000002">
    <property type="protein sequence ID" value="EXJ89066.1"/>
    <property type="molecule type" value="Genomic_DNA"/>
</dbReference>
<dbReference type="HOGENOM" id="CLU_004131_0_0_1"/>
<dbReference type="Pfam" id="PF01119">
    <property type="entry name" value="DNA_mis_repair"/>
    <property type="match status" value="1"/>
</dbReference>
<proteinExistence type="inferred from homology"/>
<comment type="similarity">
    <text evidence="1">Belongs to the DNA mismatch repair MutL/HexB family.</text>
</comment>
<evidence type="ECO:0000259" key="6">
    <source>
        <dbReference type="SMART" id="SM01340"/>
    </source>
</evidence>
<evidence type="ECO:0000256" key="4">
    <source>
        <dbReference type="SAM" id="MobiDB-lite"/>
    </source>
</evidence>
<dbReference type="GO" id="GO:0005524">
    <property type="term" value="F:ATP binding"/>
    <property type="evidence" value="ECO:0007669"/>
    <property type="project" value="InterPro"/>
</dbReference>
<dbReference type="GO" id="GO:0140664">
    <property type="term" value="F:ATP-dependent DNA damage sensor activity"/>
    <property type="evidence" value="ECO:0007669"/>
    <property type="project" value="InterPro"/>
</dbReference>
<sequence>MATIKAIEAKSVHQIQSGQVIVDLCSVAKELIENSLDAGATSVEVRFRNNGLDAIEVQDNGSGISPANYDSIALKHYTSKLSSYEDLSNLQTFGFRGEALSSLCALSKFSVTTAQAEEAPKGKRLEFDVSGKLKSATLVACQKGTTATVEAIFESLPVRRKELAKNIKREYGKVLALLQAYACVCVNVKFTVKNTMPKGKSVTVFSTKANATTRENIANVYGAKTLAALVPLDLELEFRPTLTQLVHKDKTQSRIHVKGHISKPVFGEGRQTPDRQMFFVNGRPCGLPQIAKAINEVYKAFNVSQSPFIFADLQMDTNAYDVNVSPDKRTILLHDSAALIENLKVALNEMFDKHDQTVPQSQLQTPKLPAFQRLSFQRQASSASPDTDSQETTSPGQPKQQAESQGTEEVDSTGEDNPGMLFREHFKNFTSTRDEAQMDEKQQANALAREGKRAEELARSLNVQAQKVAQLDEYDDVHTLASLKDGDKEVMDGGSQYYSDNPHARDDDGKMDEQQTWEDERNSHSEIASESPEIPSTMPSIAKEEPGAVPNAFDRMRPKRIPAELATVQIGDKTITTILGTQFPRAHTTREQTAGKQRADAVGKRLTQDSPVTYFSQKLRKFGAEAADVSDEEEVAGHSKASNSAQSDSGASEELGSEESEDSQHSGEDGESDDEPPDKADIPGDESDTDYIDEAEKKKAEEARVAELIRAAEEKSAIPSKDSLKRATKALTAGQTKDSTTNLLATVQFSTASVARQMRALLEQVQADLNTQEATADSDHAILQDPETRLSLTVSKEDFAEMAIVGQFNLGFILAVRPAKPRILADRKERSGRDELFIIDQHASDEKYNFERLQAETVVGNQRLVRPAILDLTAVEEEIVLENKEGLEKNGFVVEMDMSGESMVGQRCRLVSLPLSKEVVFNTQDLEELIHLLAEAPGLGSGSGNEAGVGVPRPAKVRKMFAMRACRSSIMIGKTLSKKQMEKVVSHMGTIDKPWNCPHGRPTMRHLCSLNALESWHEGDEETGEDHVGLGEALHRYVAGGEKL</sequence>
<dbReference type="InterPro" id="IPR042120">
    <property type="entry name" value="MutL_C_dimsub"/>
</dbReference>
<dbReference type="RefSeq" id="XP_007730463.1">
    <property type="nucleotide sequence ID" value="XM_007732273.1"/>
</dbReference>
<dbReference type="SMART" id="SM00853">
    <property type="entry name" value="MutL_C"/>
    <property type="match status" value="1"/>
</dbReference>
<dbReference type="FunFam" id="3.30.1370.100:FF:000001">
    <property type="entry name" value="Mismatch repair endonuclease pms1, putative"/>
    <property type="match status" value="1"/>
</dbReference>
<feature type="domain" description="DNA mismatch repair protein S5" evidence="6">
    <location>
        <begin position="217"/>
        <end position="352"/>
    </location>
</feature>
<feature type="compositionally biased region" description="Basic and acidic residues" evidence="4">
    <location>
        <begin position="502"/>
        <end position="524"/>
    </location>
</feature>
<dbReference type="InterPro" id="IPR036890">
    <property type="entry name" value="HATPase_C_sf"/>
</dbReference>
<dbReference type="GO" id="GO:0032389">
    <property type="term" value="C:MutLalpha complex"/>
    <property type="evidence" value="ECO:0007669"/>
    <property type="project" value="TreeGrafter"/>
</dbReference>
<keyword evidence="8" id="KW-1185">Reference proteome</keyword>
<evidence type="ECO:0000256" key="3">
    <source>
        <dbReference type="ARBA" id="ARBA00070941"/>
    </source>
</evidence>
<dbReference type="SMART" id="SM01340">
    <property type="entry name" value="DNA_mis_repair"/>
    <property type="match status" value="1"/>
</dbReference>
<comment type="caution">
    <text evidence="7">The sequence shown here is derived from an EMBL/GenBank/DDBJ whole genome shotgun (WGS) entry which is preliminary data.</text>
</comment>
<dbReference type="InterPro" id="IPR014790">
    <property type="entry name" value="MutL_C"/>
</dbReference>
<dbReference type="Gene3D" id="3.30.230.10">
    <property type="match status" value="1"/>
</dbReference>
<dbReference type="InterPro" id="IPR020568">
    <property type="entry name" value="Ribosomal_Su5_D2-typ_SF"/>
</dbReference>
<dbReference type="InterPro" id="IPR002099">
    <property type="entry name" value="MutL/Mlh/PMS"/>
</dbReference>
<dbReference type="PANTHER" id="PTHR10073">
    <property type="entry name" value="DNA MISMATCH REPAIR PROTEIN MLH, PMS, MUTL"/>
    <property type="match status" value="1"/>
</dbReference>
<evidence type="ECO:0000259" key="5">
    <source>
        <dbReference type="SMART" id="SM00853"/>
    </source>
</evidence>